<evidence type="ECO:0000313" key="2">
    <source>
        <dbReference type="EMBL" id="KAF8871334.1"/>
    </source>
</evidence>
<dbReference type="Proteomes" id="UP000724874">
    <property type="component" value="Unassembled WGS sequence"/>
</dbReference>
<evidence type="ECO:0000256" key="1">
    <source>
        <dbReference type="SAM" id="MobiDB-lite"/>
    </source>
</evidence>
<dbReference type="OrthoDB" id="3237371at2759"/>
<reference evidence="2" key="1">
    <citation type="submission" date="2020-11" db="EMBL/GenBank/DDBJ databases">
        <authorList>
            <consortium name="DOE Joint Genome Institute"/>
            <person name="Ahrendt S."/>
            <person name="Riley R."/>
            <person name="Andreopoulos W."/>
            <person name="LaButti K."/>
            <person name="Pangilinan J."/>
            <person name="Ruiz-duenas F.J."/>
            <person name="Barrasa J.M."/>
            <person name="Sanchez-Garcia M."/>
            <person name="Camarero S."/>
            <person name="Miyauchi S."/>
            <person name="Serrano A."/>
            <person name="Linde D."/>
            <person name="Babiker R."/>
            <person name="Drula E."/>
            <person name="Ayuso-Fernandez I."/>
            <person name="Pacheco R."/>
            <person name="Padilla G."/>
            <person name="Ferreira P."/>
            <person name="Barriuso J."/>
            <person name="Kellner H."/>
            <person name="Castanera R."/>
            <person name="Alfaro M."/>
            <person name="Ramirez L."/>
            <person name="Pisabarro A.G."/>
            <person name="Kuo A."/>
            <person name="Tritt A."/>
            <person name="Lipzen A."/>
            <person name="He G."/>
            <person name="Yan M."/>
            <person name="Ng V."/>
            <person name="Cullen D."/>
            <person name="Martin F."/>
            <person name="Rosso M.-N."/>
            <person name="Henrissat B."/>
            <person name="Hibbett D."/>
            <person name="Martinez A.T."/>
            <person name="Grigoriev I.V."/>
        </authorList>
    </citation>
    <scope>NUCLEOTIDE SEQUENCE</scope>
    <source>
        <strain evidence="2">AH 44721</strain>
    </source>
</reference>
<sequence>MPSSHPPSSMSVDHPQDNDIQDDDNEALGRISNNDREAAECIELPENVKGATAAAKCQPLAIVRPTTLVPEFVPPAIQSGKAWVQHTHMGRRYGYWRPYLPQFLTVLAVLGLVLKGKPAGLWSSGKYEEPPRPYRDFSGDNWADSNKCDPAAYPANLPPFTTQGKKPTREIEHLVEKLNEQQWEKIIETALTFSKRSGKKSCLHDSSEGTVAENGDAKGAACEEESDFELEDDAMNVDQPAEAA</sequence>
<keyword evidence="3" id="KW-1185">Reference proteome</keyword>
<organism evidence="2 3">
    <name type="scientific">Gymnopilus junonius</name>
    <name type="common">Spectacular rustgill mushroom</name>
    <name type="synonym">Gymnopilus spectabilis subsp. junonius</name>
    <dbReference type="NCBI Taxonomy" id="109634"/>
    <lineage>
        <taxon>Eukaryota</taxon>
        <taxon>Fungi</taxon>
        <taxon>Dikarya</taxon>
        <taxon>Basidiomycota</taxon>
        <taxon>Agaricomycotina</taxon>
        <taxon>Agaricomycetes</taxon>
        <taxon>Agaricomycetidae</taxon>
        <taxon>Agaricales</taxon>
        <taxon>Agaricineae</taxon>
        <taxon>Hymenogastraceae</taxon>
        <taxon>Gymnopilus</taxon>
    </lineage>
</organism>
<dbReference type="AlphaFoldDB" id="A0A9P5TFY1"/>
<accession>A0A9P5TFY1</accession>
<feature type="compositionally biased region" description="Acidic residues" evidence="1">
    <location>
        <begin position="222"/>
        <end position="235"/>
    </location>
</feature>
<evidence type="ECO:0000313" key="3">
    <source>
        <dbReference type="Proteomes" id="UP000724874"/>
    </source>
</evidence>
<feature type="compositionally biased region" description="Low complexity" evidence="1">
    <location>
        <begin position="1"/>
        <end position="11"/>
    </location>
</feature>
<proteinExistence type="predicted"/>
<comment type="caution">
    <text evidence="2">The sequence shown here is derived from an EMBL/GenBank/DDBJ whole genome shotgun (WGS) entry which is preliminary data.</text>
</comment>
<protein>
    <submittedName>
        <fullName evidence="2">Uncharacterized protein</fullName>
    </submittedName>
</protein>
<feature type="region of interest" description="Disordered" evidence="1">
    <location>
        <begin position="198"/>
        <end position="244"/>
    </location>
</feature>
<dbReference type="EMBL" id="JADNYJ010000312">
    <property type="protein sequence ID" value="KAF8871334.1"/>
    <property type="molecule type" value="Genomic_DNA"/>
</dbReference>
<feature type="region of interest" description="Disordered" evidence="1">
    <location>
        <begin position="1"/>
        <end position="28"/>
    </location>
</feature>
<name>A0A9P5TFY1_GYMJU</name>
<gene>
    <name evidence="2" type="ORF">CPB84DRAFT_1754069</name>
</gene>